<organism evidence="1 2">
    <name type="scientific">Ramazzottius varieornatus</name>
    <name type="common">Water bear</name>
    <name type="synonym">Tardigrade</name>
    <dbReference type="NCBI Taxonomy" id="947166"/>
    <lineage>
        <taxon>Eukaryota</taxon>
        <taxon>Metazoa</taxon>
        <taxon>Ecdysozoa</taxon>
        <taxon>Tardigrada</taxon>
        <taxon>Eutardigrada</taxon>
        <taxon>Parachela</taxon>
        <taxon>Hypsibioidea</taxon>
        <taxon>Ramazzottiidae</taxon>
        <taxon>Ramazzottius</taxon>
    </lineage>
</organism>
<dbReference type="AlphaFoldDB" id="A0A1D1UKV0"/>
<dbReference type="Pfam" id="PF09782">
    <property type="entry name" value="NDUF_B6"/>
    <property type="match status" value="1"/>
</dbReference>
<dbReference type="GO" id="GO:0006120">
    <property type="term" value="P:mitochondrial electron transport, NADH to ubiquinone"/>
    <property type="evidence" value="ECO:0007669"/>
    <property type="project" value="InterPro"/>
</dbReference>
<dbReference type="STRING" id="947166.A0A1D1UKV0"/>
<proteinExistence type="predicted"/>
<evidence type="ECO:0000313" key="2">
    <source>
        <dbReference type="Proteomes" id="UP000186922"/>
    </source>
</evidence>
<protein>
    <submittedName>
        <fullName evidence="1">Uncharacterized protein</fullName>
    </submittedName>
</protein>
<reference evidence="1 2" key="1">
    <citation type="journal article" date="2016" name="Nat. Commun.">
        <title>Extremotolerant tardigrade genome and improved radiotolerance of human cultured cells by tardigrade-unique protein.</title>
        <authorList>
            <person name="Hashimoto T."/>
            <person name="Horikawa D.D."/>
            <person name="Saito Y."/>
            <person name="Kuwahara H."/>
            <person name="Kozuka-Hata H."/>
            <person name="Shin-I T."/>
            <person name="Minakuchi Y."/>
            <person name="Ohishi K."/>
            <person name="Motoyama A."/>
            <person name="Aizu T."/>
            <person name="Enomoto A."/>
            <person name="Kondo K."/>
            <person name="Tanaka S."/>
            <person name="Hara Y."/>
            <person name="Koshikawa S."/>
            <person name="Sagara H."/>
            <person name="Miura T."/>
            <person name="Yokobori S."/>
            <person name="Miyagawa K."/>
            <person name="Suzuki Y."/>
            <person name="Kubo T."/>
            <person name="Oyama M."/>
            <person name="Kohara Y."/>
            <person name="Fujiyama A."/>
            <person name="Arakawa K."/>
            <person name="Katayama T."/>
            <person name="Toyoda A."/>
            <person name="Kunieda T."/>
        </authorList>
    </citation>
    <scope>NUCLEOTIDE SEQUENCE [LARGE SCALE GENOMIC DNA]</scope>
    <source>
        <strain evidence="1 2">YOKOZUNA-1</strain>
    </source>
</reference>
<comment type="caution">
    <text evidence="1">The sequence shown here is derived from an EMBL/GenBank/DDBJ whole genome shotgun (WGS) entry which is preliminary data.</text>
</comment>
<name>A0A1D1UKV0_RAMVA</name>
<accession>A0A1D1UKV0</accession>
<dbReference type="PANTHER" id="PTHR21106:SF2">
    <property type="entry name" value="NADH DEHYDROGENASE [UBIQUINONE] 1 BETA SUBCOMPLEX SUBUNIT 6"/>
    <property type="match status" value="1"/>
</dbReference>
<evidence type="ECO:0000313" key="1">
    <source>
        <dbReference type="EMBL" id="GAU87897.1"/>
    </source>
</evidence>
<dbReference type="PANTHER" id="PTHR21106">
    <property type="entry name" value="NADH DEHYDROGENASE [UBIQUINONE] 1 BETA SUBCOMPLEX SUBUNIT 6"/>
    <property type="match status" value="1"/>
</dbReference>
<dbReference type="EMBL" id="BDGG01000001">
    <property type="protein sequence ID" value="GAU87897.1"/>
    <property type="molecule type" value="Genomic_DNA"/>
</dbReference>
<gene>
    <name evidence="1" type="primary">RvY_00685-1</name>
    <name evidence="1" type="synonym">RvY_00685.1</name>
    <name evidence="1" type="ORF">RvY_00685</name>
</gene>
<sequence length="186" mass="22161">MAEYRGKGPNANYFGDRPMTIHGRVAEERERLHGSGMTMDEREWREKWCKDQELAPEEPKYIPELDRLLTNPIQRLYKTPLNYIFLDKLGPVIGERPAYWARHIIPKGILGYLAVCGIWWMLKYNEGTWERQGGWVSKWSKPIMYPGDTQWPHRYEFPRQLYASKMFYERKVLTDVGYEGTSTYHH</sequence>
<keyword evidence="2" id="KW-1185">Reference proteome</keyword>
<dbReference type="InterPro" id="IPR019174">
    <property type="entry name" value="NADH_DH_b-subcmplx_su6"/>
</dbReference>
<dbReference type="Proteomes" id="UP000186922">
    <property type="component" value="Unassembled WGS sequence"/>
</dbReference>
<dbReference type="OrthoDB" id="5824032at2759"/>
<dbReference type="GO" id="GO:0005739">
    <property type="term" value="C:mitochondrion"/>
    <property type="evidence" value="ECO:0007669"/>
    <property type="project" value="GOC"/>
</dbReference>